<organism evidence="5 6">
    <name type="scientific">Cymbomonas tetramitiformis</name>
    <dbReference type="NCBI Taxonomy" id="36881"/>
    <lineage>
        <taxon>Eukaryota</taxon>
        <taxon>Viridiplantae</taxon>
        <taxon>Chlorophyta</taxon>
        <taxon>Pyramimonadophyceae</taxon>
        <taxon>Pyramimonadales</taxon>
        <taxon>Pyramimonadaceae</taxon>
        <taxon>Cymbomonas</taxon>
    </lineage>
</organism>
<dbReference type="InterPro" id="IPR000504">
    <property type="entry name" value="RRM_dom"/>
</dbReference>
<feature type="compositionally biased region" description="Basic and acidic residues" evidence="3">
    <location>
        <begin position="235"/>
        <end position="270"/>
    </location>
</feature>
<evidence type="ECO:0000313" key="5">
    <source>
        <dbReference type="EMBL" id="KAK3275303.1"/>
    </source>
</evidence>
<dbReference type="Gene3D" id="3.30.70.330">
    <property type="match status" value="1"/>
</dbReference>
<evidence type="ECO:0000256" key="3">
    <source>
        <dbReference type="SAM" id="MobiDB-lite"/>
    </source>
</evidence>
<evidence type="ECO:0000259" key="4">
    <source>
        <dbReference type="PROSITE" id="PS50102"/>
    </source>
</evidence>
<accession>A0AAE0GCB6</accession>
<keyword evidence="6" id="KW-1185">Reference proteome</keyword>
<dbReference type="InterPro" id="IPR050886">
    <property type="entry name" value="RNA-binding_reg"/>
</dbReference>
<feature type="compositionally biased region" description="Low complexity" evidence="3">
    <location>
        <begin position="442"/>
        <end position="463"/>
    </location>
</feature>
<feature type="compositionally biased region" description="Low complexity" evidence="3">
    <location>
        <begin position="165"/>
        <end position="197"/>
    </location>
</feature>
<feature type="domain" description="RRM" evidence="4">
    <location>
        <begin position="316"/>
        <end position="405"/>
    </location>
</feature>
<evidence type="ECO:0000256" key="1">
    <source>
        <dbReference type="ARBA" id="ARBA00022884"/>
    </source>
</evidence>
<feature type="region of interest" description="Disordered" evidence="3">
    <location>
        <begin position="14"/>
        <end position="84"/>
    </location>
</feature>
<feature type="region of interest" description="Disordered" evidence="3">
    <location>
        <begin position="441"/>
        <end position="487"/>
    </location>
</feature>
<gene>
    <name evidence="5" type="ORF">CYMTET_16558</name>
</gene>
<dbReference type="AlphaFoldDB" id="A0AAE0GCB6"/>
<keyword evidence="1 2" id="KW-0694">RNA-binding</keyword>
<dbReference type="GO" id="GO:0005634">
    <property type="term" value="C:nucleus"/>
    <property type="evidence" value="ECO:0007669"/>
    <property type="project" value="TreeGrafter"/>
</dbReference>
<feature type="compositionally biased region" description="Basic and acidic residues" evidence="3">
    <location>
        <begin position="14"/>
        <end position="26"/>
    </location>
</feature>
<feature type="compositionally biased region" description="Low complexity" evidence="3">
    <location>
        <begin position="130"/>
        <end position="147"/>
    </location>
</feature>
<dbReference type="PROSITE" id="PS50102">
    <property type="entry name" value="RRM"/>
    <property type="match status" value="1"/>
</dbReference>
<feature type="compositionally biased region" description="Polar residues" evidence="3">
    <location>
        <begin position="58"/>
        <end position="72"/>
    </location>
</feature>
<dbReference type="SMART" id="SM00360">
    <property type="entry name" value="RRM"/>
    <property type="match status" value="1"/>
</dbReference>
<dbReference type="GO" id="GO:0003723">
    <property type="term" value="F:RNA binding"/>
    <property type="evidence" value="ECO:0007669"/>
    <property type="project" value="UniProtKB-UniRule"/>
</dbReference>
<dbReference type="SUPFAM" id="SSF54928">
    <property type="entry name" value="RNA-binding domain, RBD"/>
    <property type="match status" value="1"/>
</dbReference>
<dbReference type="PANTHER" id="PTHR48024:SF56">
    <property type="entry name" value="HETEROGENEOUS NUCLEAR RIBONUCLEOPROTEIN A0"/>
    <property type="match status" value="1"/>
</dbReference>
<comment type="caution">
    <text evidence="5">The sequence shown here is derived from an EMBL/GenBank/DDBJ whole genome shotgun (WGS) entry which is preliminary data.</text>
</comment>
<dbReference type="Proteomes" id="UP001190700">
    <property type="component" value="Unassembled WGS sequence"/>
</dbReference>
<dbReference type="InterPro" id="IPR035979">
    <property type="entry name" value="RBD_domain_sf"/>
</dbReference>
<sequence>MSDAEYERKQELLRKKKEKKEAKAKAAAEAAATQAAPVGASGSALAHDGTPGLAQESRVGQQSVTARKTGTNAAARPGAGGDVKTVIKDLDAAESILNSRVTARTKLAGAAKPSERRVISSASGNDRLKALLAQQQQQVQSSSAASAARHRVDREPATGRAPGDAAKAAVPRPVVKASAISGGSSAMAAAAAALAREQGARGSGDAPSVRPSIKRPSKRPAAAQAPQEDPPAKPAQERSTRPEEREAGEHPARPSPGAERESKRARRGEDPDQNAFQDRIAANAEINKQWDAGLCESEAPSEAPRQWKKFDAPEGFSVFVGDLGGACSQEELQKALSSFGEVRSTRIIGDKGYGFAEFAQRSAAEEAIAASERGAGSTQEAKFAGSSSSAPQIRGQRIRVSWAHGKLPEWKVGNYGFSEGDKGREKTKKFAAHLARDILSAQQQQQQQQQQQVQQQVQQQKQQLPGFGEKSKSGMPSRSLVSYGDLF</sequence>
<name>A0AAE0GCB6_9CHLO</name>
<feature type="compositionally biased region" description="Low complexity" evidence="3">
    <location>
        <begin position="27"/>
        <end position="36"/>
    </location>
</feature>
<evidence type="ECO:0000256" key="2">
    <source>
        <dbReference type="PROSITE-ProRule" id="PRU00176"/>
    </source>
</evidence>
<feature type="region of interest" description="Disordered" evidence="3">
    <location>
        <begin position="102"/>
        <end position="283"/>
    </location>
</feature>
<dbReference type="InterPro" id="IPR012677">
    <property type="entry name" value="Nucleotide-bd_a/b_plait_sf"/>
</dbReference>
<dbReference type="Pfam" id="PF00076">
    <property type="entry name" value="RRM_1"/>
    <property type="match status" value="1"/>
</dbReference>
<protein>
    <recommendedName>
        <fullName evidence="4">RRM domain-containing protein</fullName>
    </recommendedName>
</protein>
<proteinExistence type="predicted"/>
<dbReference type="PANTHER" id="PTHR48024">
    <property type="entry name" value="GEO13361P1-RELATED"/>
    <property type="match status" value="1"/>
</dbReference>
<evidence type="ECO:0000313" key="6">
    <source>
        <dbReference type="Proteomes" id="UP001190700"/>
    </source>
</evidence>
<dbReference type="EMBL" id="LGRX02007302">
    <property type="protein sequence ID" value="KAK3275303.1"/>
    <property type="molecule type" value="Genomic_DNA"/>
</dbReference>
<feature type="region of interest" description="Disordered" evidence="3">
    <location>
        <begin position="369"/>
        <end position="392"/>
    </location>
</feature>
<reference evidence="5 6" key="1">
    <citation type="journal article" date="2015" name="Genome Biol. Evol.">
        <title>Comparative Genomics of a Bacterivorous Green Alga Reveals Evolutionary Causalities and Consequences of Phago-Mixotrophic Mode of Nutrition.</title>
        <authorList>
            <person name="Burns J.A."/>
            <person name="Paasch A."/>
            <person name="Narechania A."/>
            <person name="Kim E."/>
        </authorList>
    </citation>
    <scope>NUCLEOTIDE SEQUENCE [LARGE SCALE GENOMIC DNA]</scope>
    <source>
        <strain evidence="5 6">PLY_AMNH</strain>
    </source>
</reference>